<proteinExistence type="predicted"/>
<sequence length="45" mass="4815">MSNELDPAKLALIGSRTVGLNEVIPLANQILEGKVRGRIVVDVNT</sequence>
<keyword evidence="2" id="KW-1185">Reference proteome</keyword>
<reference evidence="1 2" key="1">
    <citation type="journal article" date="2011" name="J. Bacteriol.">
        <title>Whole-genome shotgun sequencing of the sulfur-oxidizing chemoautotroph Tetrathiobacter kashmirensis.</title>
        <authorList>
            <person name="Ghosh W."/>
            <person name="George A."/>
            <person name="Agarwal A."/>
            <person name="Raj P."/>
            <person name="Alam M."/>
            <person name="Pyne P."/>
            <person name="Das Gupta S.K."/>
        </authorList>
    </citation>
    <scope>NUCLEOTIDE SEQUENCE [LARGE SCALE GENOMIC DNA]</scope>
    <source>
        <strain evidence="1 2">WT001</strain>
    </source>
</reference>
<dbReference type="KEGG" id="aka:TKWG_22210"/>
<gene>
    <name evidence="1" type="ordered locus">TKWG_22210</name>
</gene>
<dbReference type="AlphaFoldDB" id="I3UGF6"/>
<dbReference type="EMBL" id="CP003555">
    <property type="protein sequence ID" value="AFK64094.1"/>
    <property type="molecule type" value="Genomic_DNA"/>
</dbReference>
<dbReference type="Proteomes" id="UP000005267">
    <property type="component" value="Chromosome"/>
</dbReference>
<dbReference type="STRING" id="1036672.TKWG_22210"/>
<reference evidence="2" key="2">
    <citation type="journal article" date="2013" name="PLoS ONE">
        <title>Genome implosion elicits host-confinement in Alcaligenaceae: evidence from the comparative genomics of Tetrathiobacter kashmirensis, a pathogen in the making.</title>
        <authorList>
            <person name="Ghosh W."/>
            <person name="Alam M."/>
            <person name="Roy C."/>
            <person name="Pyne P."/>
            <person name="George A."/>
            <person name="Chakraborty R."/>
            <person name="Majumder S."/>
            <person name="Agarwal A."/>
            <person name="Chakraborty S."/>
            <person name="Majumdar S."/>
            <person name="Gupta S.K."/>
        </authorList>
    </citation>
    <scope>NUCLEOTIDE SEQUENCE [LARGE SCALE GENOMIC DNA]</scope>
    <source>
        <strain evidence="2">WT001</strain>
    </source>
</reference>
<organism evidence="1 2">
    <name type="scientific">Advenella kashmirensis (strain DSM 17095 / LMG 22695 / WT001)</name>
    <name type="common">Tetrathiobacter kashmirensis</name>
    <dbReference type="NCBI Taxonomy" id="1036672"/>
    <lineage>
        <taxon>Bacteria</taxon>
        <taxon>Pseudomonadati</taxon>
        <taxon>Pseudomonadota</taxon>
        <taxon>Betaproteobacteria</taxon>
        <taxon>Burkholderiales</taxon>
        <taxon>Alcaligenaceae</taxon>
    </lineage>
</organism>
<dbReference type="HOGENOM" id="CLU_3195123_0_0_4"/>
<protein>
    <submittedName>
        <fullName evidence="1">Quinone oxidoreductase</fullName>
    </submittedName>
</protein>
<name>I3UGF6_ADVKW</name>
<evidence type="ECO:0000313" key="1">
    <source>
        <dbReference type="EMBL" id="AFK64094.1"/>
    </source>
</evidence>
<evidence type="ECO:0000313" key="2">
    <source>
        <dbReference type="Proteomes" id="UP000005267"/>
    </source>
</evidence>
<accession>I3UGF6</accession>